<evidence type="ECO:0000313" key="2">
    <source>
        <dbReference type="EMBL" id="KAK4543861.1"/>
    </source>
</evidence>
<feature type="region of interest" description="Disordered" evidence="1">
    <location>
        <begin position="1"/>
        <end position="21"/>
    </location>
</feature>
<comment type="caution">
    <text evidence="2">The sequence shown here is derived from an EMBL/GenBank/DDBJ whole genome shotgun (WGS) entry which is preliminary data.</text>
</comment>
<accession>A0AAV9JFP5</accession>
<dbReference type="EMBL" id="JAVFHQ010000029">
    <property type="protein sequence ID" value="KAK4543861.1"/>
    <property type="molecule type" value="Genomic_DNA"/>
</dbReference>
<protein>
    <submittedName>
        <fullName evidence="2">Uncharacterized protein</fullName>
    </submittedName>
</protein>
<dbReference type="Proteomes" id="UP001324427">
    <property type="component" value="Unassembled WGS sequence"/>
</dbReference>
<gene>
    <name evidence="2" type="ORF">LTR36_004894</name>
</gene>
<evidence type="ECO:0000313" key="3">
    <source>
        <dbReference type="Proteomes" id="UP001324427"/>
    </source>
</evidence>
<organism evidence="2 3">
    <name type="scientific">Oleoguttula mirabilis</name>
    <dbReference type="NCBI Taxonomy" id="1507867"/>
    <lineage>
        <taxon>Eukaryota</taxon>
        <taxon>Fungi</taxon>
        <taxon>Dikarya</taxon>
        <taxon>Ascomycota</taxon>
        <taxon>Pezizomycotina</taxon>
        <taxon>Dothideomycetes</taxon>
        <taxon>Dothideomycetidae</taxon>
        <taxon>Mycosphaerellales</taxon>
        <taxon>Teratosphaeriaceae</taxon>
        <taxon>Oleoguttula</taxon>
    </lineage>
</organism>
<dbReference type="AlphaFoldDB" id="A0AAV9JFP5"/>
<proteinExistence type="predicted"/>
<feature type="region of interest" description="Disordered" evidence="1">
    <location>
        <begin position="220"/>
        <end position="240"/>
    </location>
</feature>
<feature type="compositionally biased region" description="Basic residues" evidence="1">
    <location>
        <begin position="1"/>
        <end position="13"/>
    </location>
</feature>
<evidence type="ECO:0000256" key="1">
    <source>
        <dbReference type="SAM" id="MobiDB-lite"/>
    </source>
</evidence>
<reference evidence="2 3" key="1">
    <citation type="submission" date="2021-11" db="EMBL/GenBank/DDBJ databases">
        <title>Black yeast isolated from Biological Soil Crust.</title>
        <authorList>
            <person name="Kurbessoian T."/>
        </authorList>
    </citation>
    <scope>NUCLEOTIDE SEQUENCE [LARGE SCALE GENOMIC DNA]</scope>
    <source>
        <strain evidence="2 3">CCFEE 5522</strain>
    </source>
</reference>
<name>A0AAV9JFP5_9PEZI</name>
<sequence length="400" mass="44665">MTKRHNRHAKQQKAPKMPRPDPFMQADARIRFEAAQVTTQPIVLASRHNFDPPLSFSKPQGHDPILQAAKPIIGTCSYRTFAGFLNPLHIEPLFSWDARWLSYATDIGSSTVAMYAIGRSGMMAKVPMMLVPGGEVLVQVDAGVTELGEWLKTLPASTFSLTGKRGYELMHQWYLASNQVLPIMTSVCHDVRVEILKHCVGYNHYPGSCSLNDRYGSGVNGSGQGSSGRHGIPGETWDPDSTLREVDAPNMSILMLSRQTNGEIDKWAKTGTRKCFQDASKFTHYLRHLSAAPLGFQHLRVLDLELDHRGFILFFRVNVPPFGANKEAFGGDHWHGSASAFATLPHLKELCLRFRSPLMAAALDPWARAGEWFGHARYCDSRGNRDRHGFHTSCQRIVID</sequence>
<keyword evidence="3" id="KW-1185">Reference proteome</keyword>